<proteinExistence type="predicted"/>
<gene>
    <name evidence="2" type="ORF">K432DRAFT_433746</name>
</gene>
<accession>A0A8E2EDG1</accession>
<evidence type="ECO:0000313" key="3">
    <source>
        <dbReference type="Proteomes" id="UP000250266"/>
    </source>
</evidence>
<dbReference type="AlphaFoldDB" id="A0A8E2EDG1"/>
<feature type="compositionally biased region" description="Low complexity" evidence="1">
    <location>
        <begin position="75"/>
        <end position="90"/>
    </location>
</feature>
<feature type="compositionally biased region" description="Basic and acidic residues" evidence="1">
    <location>
        <begin position="130"/>
        <end position="140"/>
    </location>
</feature>
<dbReference type="EMBL" id="KV744901">
    <property type="protein sequence ID" value="OCK82012.1"/>
    <property type="molecule type" value="Genomic_DNA"/>
</dbReference>
<feature type="compositionally biased region" description="Low complexity" evidence="1">
    <location>
        <begin position="24"/>
        <end position="46"/>
    </location>
</feature>
<reference evidence="2 3" key="1">
    <citation type="journal article" date="2016" name="Nat. Commun.">
        <title>Ectomycorrhizal ecology is imprinted in the genome of the dominant symbiotic fungus Cenococcum geophilum.</title>
        <authorList>
            <consortium name="DOE Joint Genome Institute"/>
            <person name="Peter M."/>
            <person name="Kohler A."/>
            <person name="Ohm R.A."/>
            <person name="Kuo A."/>
            <person name="Krutzmann J."/>
            <person name="Morin E."/>
            <person name="Arend M."/>
            <person name="Barry K.W."/>
            <person name="Binder M."/>
            <person name="Choi C."/>
            <person name="Clum A."/>
            <person name="Copeland A."/>
            <person name="Grisel N."/>
            <person name="Haridas S."/>
            <person name="Kipfer T."/>
            <person name="LaButti K."/>
            <person name="Lindquist E."/>
            <person name="Lipzen A."/>
            <person name="Maire R."/>
            <person name="Meier B."/>
            <person name="Mihaltcheva S."/>
            <person name="Molinier V."/>
            <person name="Murat C."/>
            <person name="Poggeler S."/>
            <person name="Quandt C.A."/>
            <person name="Sperisen C."/>
            <person name="Tritt A."/>
            <person name="Tisserant E."/>
            <person name="Crous P.W."/>
            <person name="Henrissat B."/>
            <person name="Nehls U."/>
            <person name="Egli S."/>
            <person name="Spatafora J.W."/>
            <person name="Grigoriev I.V."/>
            <person name="Martin F.M."/>
        </authorList>
    </citation>
    <scope>NUCLEOTIDE SEQUENCE [LARGE SCALE GENOMIC DNA]</scope>
    <source>
        <strain evidence="2 3">CBS 459.81</strain>
    </source>
</reference>
<dbReference type="Proteomes" id="UP000250266">
    <property type="component" value="Unassembled WGS sequence"/>
</dbReference>
<sequence>MMKTPRTPSPKPHILRSRSFTYESPSSARLRSSPSLNASPLSKSSSQLFIPGKLCAPQAASMAMHAMPTSPSPTPSSSSSASYSTASTLSDVESESRPSLPCPSPPPSYLTISPNPSYSTYSSGRRRRAERADLAERGEYEDPDSIAQDPLLVRVVLDLYDVQRFDWTQIADPLQRMWGFETSSAAVLAILQRNGRVTRTVWWD</sequence>
<name>A0A8E2EDG1_9PEZI</name>
<feature type="region of interest" description="Disordered" evidence="1">
    <location>
        <begin position="61"/>
        <end position="141"/>
    </location>
</feature>
<evidence type="ECO:0000313" key="2">
    <source>
        <dbReference type="EMBL" id="OCK82012.1"/>
    </source>
</evidence>
<protein>
    <submittedName>
        <fullName evidence="2">Uncharacterized protein</fullName>
    </submittedName>
</protein>
<evidence type="ECO:0000256" key="1">
    <source>
        <dbReference type="SAM" id="MobiDB-lite"/>
    </source>
</evidence>
<organism evidence="2 3">
    <name type="scientific">Lepidopterella palustris CBS 459.81</name>
    <dbReference type="NCBI Taxonomy" id="1314670"/>
    <lineage>
        <taxon>Eukaryota</taxon>
        <taxon>Fungi</taxon>
        <taxon>Dikarya</taxon>
        <taxon>Ascomycota</taxon>
        <taxon>Pezizomycotina</taxon>
        <taxon>Dothideomycetes</taxon>
        <taxon>Pleosporomycetidae</taxon>
        <taxon>Mytilinidiales</taxon>
        <taxon>Argynnaceae</taxon>
        <taxon>Lepidopterella</taxon>
    </lineage>
</organism>
<feature type="region of interest" description="Disordered" evidence="1">
    <location>
        <begin position="1"/>
        <end position="48"/>
    </location>
</feature>
<dbReference type="OrthoDB" id="3943860at2759"/>
<keyword evidence="3" id="KW-1185">Reference proteome</keyword>